<keyword evidence="3" id="KW-1185">Reference proteome</keyword>
<protein>
    <submittedName>
        <fullName evidence="2">Uncharacterized protein</fullName>
    </submittedName>
</protein>
<dbReference type="RefSeq" id="XP_029760037.1">
    <property type="nucleotide sequence ID" value="XM_029907053.1"/>
</dbReference>
<sequence>MASLSISKSSVSRQRSDPVDPVTTSLVVKTIKRGLSDGPRRTVSNKDPVIYAEQLFNQMKANLKSLNLNTSRMIQSNFEFLLPGRSSTKYQLTIFEALRATPITVTNAELGRIFDLELSTETSPATEDNFHHFYIRSWTFTYSELAALCSHMSADGARLPEVSNWLDVAKLYRQKTDVFTIRYAGTVLGPGRPYDRYVEDLGVRTSGILAEFTRAVDTVVPHIGQAAQIFLVRNASVAEHDVLMTMSDPEDRERMLIELLGHQSLLNRQRGGYFTSYVPFYEDVELFKDLRTDAWGSYKNNRLNCPDETLANLTALFDDIQSYANENADLTGTWKYEFSDNLRDMSLGQATPHCFQNVTPVVFIGKDISESAYINATPYLNPRSIGQAGQFLRDVIHRLVDDETVANGRDVVPNSFRMDRSFWVFYDLWQWLAHKDLEAAARFLQRYLATVRPLIAVAFGLVTNNVTRANFDSLNGIKMNSYTSVVCEPSIQYYDNAKKHDANSAFINVPLYDPGRDKYGSNSPEIRRLIDLSMRYVFLLVDTAGAVLSEQNSNMPLNRLDMCKAIIARMERLSETDPIHRAFMAALKSARDNCAAYIRINFSQTASEDVRPVLDHAGRQIIQSLGVAKGDPQSTERHKQLDSIWELNLPELHTIIGHEDSLKNDWKAIFLPLHQDQYFYLAVLAQLPPDRYLVELLDTVRPTWATNDSWVHKKEVRDSAIAKVQGGLWISRRKDEDRKYTVQFPDAAVSAKNLHGHQVGFVESNGKARIRWIRSDGITETTILDVVSAISKSDFETRTLLFTEHGINVVSGTGDEFRTRFDQQSQATIPLDQLLHNPKLYPLWSAVRLAHGHNVPPFGTQFDESLAKHWGKKQGVAALVHSATSEKPPQNRPPEENDALYPLDQYLKIYFPQGGTFYYHTPDKEVVKDKRRLNAKSKAIVTTENMKQFLEMLDTPEWAKHPYRDFWKGELQGKKIANVALFSKNLPILRHTTLKTFGGGSRPIFWELGAPGSALDEPFDQDYGQSCLPGASGRGVAGKTFKAAKAGKQPKSDGATEPADHGTTNKAKGKESTPKAGLKGTATSTTQSKTTTRAPYTALSHPGQYQTSSKRKTEDDARASPKQPPASSLAQSPPTQPTTSSYADSVYQPPSDFPADFFFSGHATPATPAAPAVPAASAPTAPRQPSKRKAEQTPEDAEGGKSAPKKSKLKRR</sequence>
<dbReference type="EMBL" id="KL584983">
    <property type="protein sequence ID" value="KEQ83850.1"/>
    <property type="molecule type" value="Genomic_DNA"/>
</dbReference>
<dbReference type="GeneID" id="40749359"/>
<feature type="compositionally biased region" description="Basic residues" evidence="1">
    <location>
        <begin position="1203"/>
        <end position="1212"/>
    </location>
</feature>
<feature type="compositionally biased region" description="Low complexity" evidence="1">
    <location>
        <begin position="1149"/>
        <end position="1181"/>
    </location>
</feature>
<dbReference type="OrthoDB" id="2269179at2759"/>
<evidence type="ECO:0000313" key="2">
    <source>
        <dbReference type="EMBL" id="KEQ83850.1"/>
    </source>
</evidence>
<dbReference type="Proteomes" id="UP000030706">
    <property type="component" value="Unassembled WGS sequence"/>
</dbReference>
<accession>A0A074XEB3</accession>
<dbReference type="AlphaFoldDB" id="A0A074XEB3"/>
<evidence type="ECO:0000256" key="1">
    <source>
        <dbReference type="SAM" id="MobiDB-lite"/>
    </source>
</evidence>
<reference evidence="2 3" key="1">
    <citation type="journal article" date="2014" name="BMC Genomics">
        <title>Genome sequencing of four Aureobasidium pullulans varieties: biotechnological potential, stress tolerance, and description of new species.</title>
        <authorList>
            <person name="Gostin Ar C."/>
            <person name="Ohm R.A."/>
            <person name="Kogej T."/>
            <person name="Sonjak S."/>
            <person name="Turk M."/>
            <person name="Zajc J."/>
            <person name="Zalar P."/>
            <person name="Grube M."/>
            <person name="Sun H."/>
            <person name="Han J."/>
            <person name="Sharma A."/>
            <person name="Chiniquy J."/>
            <person name="Ngan C.Y."/>
            <person name="Lipzen A."/>
            <person name="Barry K."/>
            <person name="Grigoriev I.V."/>
            <person name="Gunde-Cimerman N."/>
        </authorList>
    </citation>
    <scope>NUCLEOTIDE SEQUENCE [LARGE SCALE GENOMIC DNA]</scope>
    <source>
        <strain evidence="2 3">EXF-150</strain>
    </source>
</reference>
<feature type="compositionally biased region" description="Low complexity" evidence="1">
    <location>
        <begin position="1125"/>
        <end position="1141"/>
    </location>
</feature>
<feature type="compositionally biased region" description="Low complexity" evidence="1">
    <location>
        <begin position="1081"/>
        <end position="1092"/>
    </location>
</feature>
<proteinExistence type="predicted"/>
<organism evidence="2 3">
    <name type="scientific">Aureobasidium pullulans EXF-150</name>
    <dbReference type="NCBI Taxonomy" id="1043002"/>
    <lineage>
        <taxon>Eukaryota</taxon>
        <taxon>Fungi</taxon>
        <taxon>Dikarya</taxon>
        <taxon>Ascomycota</taxon>
        <taxon>Pezizomycotina</taxon>
        <taxon>Dothideomycetes</taxon>
        <taxon>Dothideomycetidae</taxon>
        <taxon>Dothideales</taxon>
        <taxon>Saccotheciaceae</taxon>
        <taxon>Aureobasidium</taxon>
    </lineage>
</organism>
<name>A0A074XEB3_AURPU</name>
<feature type="region of interest" description="Disordered" evidence="1">
    <location>
        <begin position="1039"/>
        <end position="1212"/>
    </location>
</feature>
<evidence type="ECO:0000313" key="3">
    <source>
        <dbReference type="Proteomes" id="UP000030706"/>
    </source>
</evidence>
<dbReference type="HOGENOM" id="CLU_269601_0_0_1"/>
<gene>
    <name evidence="2" type="ORF">M438DRAFT_355700</name>
</gene>
<dbReference type="STRING" id="1043002.A0A074XEB3"/>